<feature type="non-terminal residue" evidence="10">
    <location>
        <position position="1"/>
    </location>
</feature>
<dbReference type="EMBL" id="CAXKWB010020060">
    <property type="protein sequence ID" value="CAL4122394.1"/>
    <property type="molecule type" value="Genomic_DNA"/>
</dbReference>
<evidence type="ECO:0000256" key="6">
    <source>
        <dbReference type="ARBA" id="ARBA00023034"/>
    </source>
</evidence>
<organism evidence="10 11">
    <name type="scientific">Meganyctiphanes norvegica</name>
    <name type="common">Northern krill</name>
    <name type="synonym">Thysanopoda norvegica</name>
    <dbReference type="NCBI Taxonomy" id="48144"/>
    <lineage>
        <taxon>Eukaryota</taxon>
        <taxon>Metazoa</taxon>
        <taxon>Ecdysozoa</taxon>
        <taxon>Arthropoda</taxon>
        <taxon>Crustacea</taxon>
        <taxon>Multicrustacea</taxon>
        <taxon>Malacostraca</taxon>
        <taxon>Eumalacostraca</taxon>
        <taxon>Eucarida</taxon>
        <taxon>Euphausiacea</taxon>
        <taxon>Euphausiidae</taxon>
        <taxon>Meganyctiphanes</taxon>
    </lineage>
</organism>
<evidence type="ECO:0000256" key="7">
    <source>
        <dbReference type="ARBA" id="ARBA00023136"/>
    </source>
</evidence>
<comment type="caution">
    <text evidence="10">The sequence shown here is derived from an EMBL/GenBank/DDBJ whole genome shotgun (WGS) entry which is preliminary data.</text>
</comment>
<dbReference type="AlphaFoldDB" id="A0AAV2RDW1"/>
<proteinExistence type="inferred from homology"/>
<keyword evidence="9" id="KW-0735">Signal-anchor</keyword>
<protein>
    <recommendedName>
        <fullName evidence="9">Carbohydrate sulfotransferase</fullName>
        <ecNumber evidence="9">2.8.2.-</ecNumber>
    </recommendedName>
</protein>
<comment type="subcellular location">
    <subcellularLocation>
        <location evidence="1 9">Golgi apparatus membrane</location>
        <topology evidence="1 9">Single-pass type II membrane protein</topology>
    </subcellularLocation>
</comment>
<evidence type="ECO:0000256" key="8">
    <source>
        <dbReference type="ARBA" id="ARBA00023180"/>
    </source>
</evidence>
<evidence type="ECO:0000256" key="4">
    <source>
        <dbReference type="ARBA" id="ARBA00022692"/>
    </source>
</evidence>
<evidence type="ECO:0000256" key="3">
    <source>
        <dbReference type="ARBA" id="ARBA00022679"/>
    </source>
</evidence>
<sequence length="173" mass="20411">QREAGSLWPDRLKQFWLPALISNNRIPADIHVKIGLDKPFNITEKYSVATYESLHAVLQPRVTFTEFLVHVIKTFQQGKPNAHWRTYSNDCSSCTFDYKYITKVETLTEELAYIFNKLGIPADPSVAMNAHHQDPYAGLQKYRNVKRSLRKRIYDIYKYDFILFNYTVPDYYF</sequence>
<accession>A0AAV2RDW1</accession>
<dbReference type="Pfam" id="PF03567">
    <property type="entry name" value="Sulfotransfer_2"/>
    <property type="match status" value="1"/>
</dbReference>
<evidence type="ECO:0000256" key="5">
    <source>
        <dbReference type="ARBA" id="ARBA00022989"/>
    </source>
</evidence>
<evidence type="ECO:0000256" key="1">
    <source>
        <dbReference type="ARBA" id="ARBA00004323"/>
    </source>
</evidence>
<keyword evidence="3 9" id="KW-0808">Transferase</keyword>
<evidence type="ECO:0000313" key="11">
    <source>
        <dbReference type="Proteomes" id="UP001497623"/>
    </source>
</evidence>
<dbReference type="PANTHER" id="PTHR12137">
    <property type="entry name" value="CARBOHYDRATE SULFOTRANSFERASE"/>
    <property type="match status" value="1"/>
</dbReference>
<keyword evidence="5" id="KW-1133">Transmembrane helix</keyword>
<dbReference type="Proteomes" id="UP001497623">
    <property type="component" value="Unassembled WGS sequence"/>
</dbReference>
<evidence type="ECO:0000313" key="10">
    <source>
        <dbReference type="EMBL" id="CAL4122394.1"/>
    </source>
</evidence>
<dbReference type="InterPro" id="IPR005331">
    <property type="entry name" value="Sulfotransferase"/>
</dbReference>
<reference evidence="10 11" key="1">
    <citation type="submission" date="2024-05" db="EMBL/GenBank/DDBJ databases">
        <authorList>
            <person name="Wallberg A."/>
        </authorList>
    </citation>
    <scope>NUCLEOTIDE SEQUENCE [LARGE SCALE GENOMIC DNA]</scope>
</reference>
<dbReference type="EC" id="2.8.2.-" evidence="9"/>
<evidence type="ECO:0000256" key="9">
    <source>
        <dbReference type="RuleBase" id="RU364020"/>
    </source>
</evidence>
<comment type="similarity">
    <text evidence="2 9">Belongs to the sulfotransferase 2 family.</text>
</comment>
<keyword evidence="6 9" id="KW-0333">Golgi apparatus</keyword>
<dbReference type="PANTHER" id="PTHR12137:SF54">
    <property type="entry name" value="CARBOHYDRATE SULFOTRANSFERASE"/>
    <property type="match status" value="1"/>
</dbReference>
<keyword evidence="9" id="KW-0119">Carbohydrate metabolism</keyword>
<dbReference type="InterPro" id="IPR018011">
    <property type="entry name" value="Carb_sulfotrans_8-10"/>
</dbReference>
<dbReference type="GO" id="GO:0000139">
    <property type="term" value="C:Golgi membrane"/>
    <property type="evidence" value="ECO:0007669"/>
    <property type="project" value="UniProtKB-SubCell"/>
</dbReference>
<name>A0AAV2RDW1_MEGNR</name>
<keyword evidence="11" id="KW-1185">Reference proteome</keyword>
<dbReference type="GO" id="GO:0008146">
    <property type="term" value="F:sulfotransferase activity"/>
    <property type="evidence" value="ECO:0007669"/>
    <property type="project" value="InterPro"/>
</dbReference>
<keyword evidence="4" id="KW-0812">Transmembrane</keyword>
<keyword evidence="7" id="KW-0472">Membrane</keyword>
<keyword evidence="8 9" id="KW-0325">Glycoprotein</keyword>
<dbReference type="GO" id="GO:0016051">
    <property type="term" value="P:carbohydrate biosynthetic process"/>
    <property type="evidence" value="ECO:0007669"/>
    <property type="project" value="InterPro"/>
</dbReference>
<evidence type="ECO:0000256" key="2">
    <source>
        <dbReference type="ARBA" id="ARBA00006339"/>
    </source>
</evidence>
<gene>
    <name evidence="10" type="ORF">MNOR_LOCUS23116</name>
</gene>